<proteinExistence type="predicted"/>
<comment type="subcellular location">
    <subcellularLocation>
        <location evidence="2">Membrane</location>
    </subcellularLocation>
</comment>
<dbReference type="GO" id="GO:0016301">
    <property type="term" value="F:kinase activity"/>
    <property type="evidence" value="ECO:0007669"/>
    <property type="project" value="UniProtKB-KW"/>
</dbReference>
<keyword evidence="9" id="KW-0902">Two-component regulatory system</keyword>
<evidence type="ECO:0000256" key="10">
    <source>
        <dbReference type="ARBA" id="ARBA00023136"/>
    </source>
</evidence>
<evidence type="ECO:0000256" key="1">
    <source>
        <dbReference type="ARBA" id="ARBA00000085"/>
    </source>
</evidence>
<dbReference type="RefSeq" id="WP_349216739.1">
    <property type="nucleotide sequence ID" value="NZ_JBBMFA010000104.1"/>
</dbReference>
<name>A0ABV1GHB9_9FIRM</name>
<feature type="transmembrane region" description="Helical" evidence="11">
    <location>
        <begin position="12"/>
        <end position="32"/>
    </location>
</feature>
<dbReference type="CDD" id="cd00082">
    <property type="entry name" value="HisKA"/>
    <property type="match status" value="1"/>
</dbReference>
<dbReference type="InterPro" id="IPR003594">
    <property type="entry name" value="HATPase_dom"/>
</dbReference>
<keyword evidence="7 13" id="KW-0418">Kinase</keyword>
<evidence type="ECO:0000256" key="4">
    <source>
        <dbReference type="ARBA" id="ARBA00022553"/>
    </source>
</evidence>
<dbReference type="Pfam" id="PF00512">
    <property type="entry name" value="HisKA"/>
    <property type="match status" value="1"/>
</dbReference>
<dbReference type="SUPFAM" id="SSF47384">
    <property type="entry name" value="Homodimeric domain of signal transducing histidine kinase"/>
    <property type="match status" value="1"/>
</dbReference>
<dbReference type="EC" id="2.7.13.3" evidence="3"/>
<dbReference type="Gene3D" id="1.10.287.130">
    <property type="match status" value="1"/>
</dbReference>
<keyword evidence="6 11" id="KW-0812">Transmembrane</keyword>
<organism evidence="13 14">
    <name type="scientific">Ruthenibacterium intestinale</name>
    <dbReference type="NCBI Taxonomy" id="3133163"/>
    <lineage>
        <taxon>Bacteria</taxon>
        <taxon>Bacillati</taxon>
        <taxon>Bacillota</taxon>
        <taxon>Clostridia</taxon>
        <taxon>Eubacteriales</taxon>
        <taxon>Oscillospiraceae</taxon>
        <taxon>Ruthenibacterium</taxon>
    </lineage>
</organism>
<feature type="domain" description="Histidine kinase" evidence="12">
    <location>
        <begin position="203"/>
        <end position="420"/>
    </location>
</feature>
<keyword evidence="8 11" id="KW-1133">Transmembrane helix</keyword>
<dbReference type="PROSITE" id="PS50109">
    <property type="entry name" value="HIS_KIN"/>
    <property type="match status" value="1"/>
</dbReference>
<evidence type="ECO:0000256" key="8">
    <source>
        <dbReference type="ARBA" id="ARBA00022989"/>
    </source>
</evidence>
<dbReference type="InterPro" id="IPR005467">
    <property type="entry name" value="His_kinase_dom"/>
</dbReference>
<dbReference type="InterPro" id="IPR004358">
    <property type="entry name" value="Sig_transdc_His_kin-like_C"/>
</dbReference>
<evidence type="ECO:0000256" key="6">
    <source>
        <dbReference type="ARBA" id="ARBA00022692"/>
    </source>
</evidence>
<dbReference type="Pfam" id="PF02518">
    <property type="entry name" value="HATPase_c"/>
    <property type="match status" value="1"/>
</dbReference>
<dbReference type="CDD" id="cd00075">
    <property type="entry name" value="HATPase"/>
    <property type="match status" value="1"/>
</dbReference>
<keyword evidence="5" id="KW-0808">Transferase</keyword>
<dbReference type="InterPro" id="IPR003661">
    <property type="entry name" value="HisK_dim/P_dom"/>
</dbReference>
<feature type="transmembrane region" description="Helical" evidence="11">
    <location>
        <begin position="165"/>
        <end position="187"/>
    </location>
</feature>
<keyword evidence="10 11" id="KW-0472">Membrane</keyword>
<reference evidence="13 14" key="1">
    <citation type="submission" date="2024-03" db="EMBL/GenBank/DDBJ databases">
        <title>Human intestinal bacterial collection.</title>
        <authorList>
            <person name="Pauvert C."/>
            <person name="Hitch T.C.A."/>
            <person name="Clavel T."/>
        </authorList>
    </citation>
    <scope>NUCLEOTIDE SEQUENCE [LARGE SCALE GENOMIC DNA]</scope>
    <source>
        <strain evidence="13 14">CLA-JM-H11</strain>
    </source>
</reference>
<accession>A0ABV1GHB9</accession>
<dbReference type="PRINTS" id="PR00344">
    <property type="entry name" value="BCTRLSENSOR"/>
</dbReference>
<evidence type="ECO:0000256" key="7">
    <source>
        <dbReference type="ARBA" id="ARBA00022777"/>
    </source>
</evidence>
<evidence type="ECO:0000313" key="13">
    <source>
        <dbReference type="EMBL" id="MEQ2521230.1"/>
    </source>
</evidence>
<dbReference type="SMART" id="SM00388">
    <property type="entry name" value="HisKA"/>
    <property type="match status" value="1"/>
</dbReference>
<dbReference type="InterPro" id="IPR036890">
    <property type="entry name" value="HATPase_C_sf"/>
</dbReference>
<dbReference type="Proteomes" id="UP001477672">
    <property type="component" value="Unassembled WGS sequence"/>
</dbReference>
<sequence>MITQLRRRLTAILTVMTGIVLTAGLLVSFILACRQIDSADRTYFFSQCNALVQRLTTESSLPDHWLAQMEADNQLLISIRDNGRPIFFPGSYSPASSREELFALAQDACHNVDEDGLFSLQGSAGDSYRGYFVQLSLRNGPCEVMLLQSLAPKNARIAQTARNDLLLLSLCLLGLWGCSRFVASIAVRPVRQAMQRQAEFVAAAGHELRSPVAAVAANLQALESCPPGSEQARRCQLAAGAENGRLARLVEDLLVLANADAMRYRWDPNELDTDALLIDTFEAFRTLARQRGFRLSMQLPEQPLPRVLGDRQRLCQILTCLLDNATSYAPPGTELLLSGKVCKSEVHLSVTDHGPGVPDTEKEKIFERFARLDQSRAPTGHFGLGLSVAHELAVLHHGRLLCSDTPGGGATFTLILPALP</sequence>
<dbReference type="PANTHER" id="PTHR45436:SF5">
    <property type="entry name" value="SENSOR HISTIDINE KINASE TRCS"/>
    <property type="match status" value="1"/>
</dbReference>
<dbReference type="InterPro" id="IPR050428">
    <property type="entry name" value="TCS_sensor_his_kinase"/>
</dbReference>
<keyword evidence="4" id="KW-0597">Phosphoprotein</keyword>
<evidence type="ECO:0000256" key="2">
    <source>
        <dbReference type="ARBA" id="ARBA00004370"/>
    </source>
</evidence>
<comment type="catalytic activity">
    <reaction evidence="1">
        <text>ATP + protein L-histidine = ADP + protein N-phospho-L-histidine.</text>
        <dbReference type="EC" id="2.7.13.3"/>
    </reaction>
</comment>
<evidence type="ECO:0000259" key="12">
    <source>
        <dbReference type="PROSITE" id="PS50109"/>
    </source>
</evidence>
<dbReference type="PROSITE" id="PS51257">
    <property type="entry name" value="PROKAR_LIPOPROTEIN"/>
    <property type="match status" value="1"/>
</dbReference>
<keyword evidence="14" id="KW-1185">Reference proteome</keyword>
<dbReference type="SMART" id="SM00387">
    <property type="entry name" value="HATPase_c"/>
    <property type="match status" value="1"/>
</dbReference>
<evidence type="ECO:0000256" key="11">
    <source>
        <dbReference type="SAM" id="Phobius"/>
    </source>
</evidence>
<evidence type="ECO:0000256" key="5">
    <source>
        <dbReference type="ARBA" id="ARBA00022679"/>
    </source>
</evidence>
<dbReference type="EMBL" id="JBBMFA010000104">
    <property type="protein sequence ID" value="MEQ2521230.1"/>
    <property type="molecule type" value="Genomic_DNA"/>
</dbReference>
<evidence type="ECO:0000313" key="14">
    <source>
        <dbReference type="Proteomes" id="UP001477672"/>
    </source>
</evidence>
<evidence type="ECO:0000256" key="9">
    <source>
        <dbReference type="ARBA" id="ARBA00023012"/>
    </source>
</evidence>
<gene>
    <name evidence="13" type="ORF">WMO24_12435</name>
</gene>
<dbReference type="SUPFAM" id="SSF55874">
    <property type="entry name" value="ATPase domain of HSP90 chaperone/DNA topoisomerase II/histidine kinase"/>
    <property type="match status" value="1"/>
</dbReference>
<dbReference type="PANTHER" id="PTHR45436">
    <property type="entry name" value="SENSOR HISTIDINE KINASE YKOH"/>
    <property type="match status" value="1"/>
</dbReference>
<evidence type="ECO:0000256" key="3">
    <source>
        <dbReference type="ARBA" id="ARBA00012438"/>
    </source>
</evidence>
<dbReference type="Gene3D" id="3.30.565.10">
    <property type="entry name" value="Histidine kinase-like ATPase, C-terminal domain"/>
    <property type="match status" value="1"/>
</dbReference>
<dbReference type="InterPro" id="IPR036097">
    <property type="entry name" value="HisK_dim/P_sf"/>
</dbReference>
<comment type="caution">
    <text evidence="13">The sequence shown here is derived from an EMBL/GenBank/DDBJ whole genome shotgun (WGS) entry which is preliminary data.</text>
</comment>
<protein>
    <recommendedName>
        <fullName evidence="3">histidine kinase</fullName>
        <ecNumber evidence="3">2.7.13.3</ecNumber>
    </recommendedName>
</protein>